<feature type="compositionally biased region" description="Basic and acidic residues" evidence="2">
    <location>
        <begin position="78"/>
        <end position="101"/>
    </location>
</feature>
<gene>
    <name evidence="5" type="primary">LOC140698350</name>
</gene>
<dbReference type="InterPro" id="IPR041670">
    <property type="entry name" value="Znf-CCHC_6"/>
</dbReference>
<evidence type="ECO:0000313" key="5">
    <source>
        <dbReference type="RefSeq" id="XP_072824644.1"/>
    </source>
</evidence>
<feature type="region of interest" description="Disordered" evidence="2">
    <location>
        <begin position="54"/>
        <end position="136"/>
    </location>
</feature>
<feature type="compositionally biased region" description="Basic and acidic residues" evidence="2">
    <location>
        <begin position="198"/>
        <end position="210"/>
    </location>
</feature>
<name>A0ABM5DUR7_VICPA</name>
<dbReference type="PANTHER" id="PTHR16035">
    <property type="entry name" value="PROTEIN FAM90A1"/>
    <property type="match status" value="1"/>
</dbReference>
<comment type="similarity">
    <text evidence="1">Belongs to the FAM90 family.</text>
</comment>
<sequence length="276" mass="31336">MDPGTLSMEQGKAFLKQAGIPQRDINLMTEKWIVDASVEVLLRFPLLPGEDPTARCVPSKKGQPSVDQLPRAPQRPGARGERKYNSQFPRKNDQKPKDMRQIKSHYIHNPPLRPPTSQNEKVLQRGPVRQRTPFPEETDTKVKCRKCGAFGHLAISKWCPSKCWSGAPAAQPLGSKNKENLEPKKPQDIQTPGSFTKPVREMEPRRRPQEQQRNPLARNIPRRPQEEKQRLCTESTEPCPFVRRPTRPMPVQTSRKRSVPGPVVTGQPPVKRPAVK</sequence>
<feature type="region of interest" description="Disordered" evidence="2">
    <location>
        <begin position="174"/>
        <end position="276"/>
    </location>
</feature>
<dbReference type="GeneID" id="140698350"/>
<dbReference type="RefSeq" id="XP_072824644.1">
    <property type="nucleotide sequence ID" value="XM_072968543.1"/>
</dbReference>
<evidence type="ECO:0000313" key="4">
    <source>
        <dbReference type="Proteomes" id="UP001652581"/>
    </source>
</evidence>
<dbReference type="PANTHER" id="PTHR16035:SF16">
    <property type="entry name" value="PROTEIN FAM90A1-RELATED"/>
    <property type="match status" value="1"/>
</dbReference>
<accession>A0ABM5DUR7</accession>
<evidence type="ECO:0000256" key="2">
    <source>
        <dbReference type="SAM" id="MobiDB-lite"/>
    </source>
</evidence>
<reference evidence="5" key="1">
    <citation type="submission" date="2025-08" db="UniProtKB">
        <authorList>
            <consortium name="RefSeq"/>
        </authorList>
    </citation>
    <scope>IDENTIFICATION</scope>
</reference>
<feature type="compositionally biased region" description="Basic and acidic residues" evidence="2">
    <location>
        <begin position="176"/>
        <end position="187"/>
    </location>
</feature>
<dbReference type="Proteomes" id="UP001652581">
    <property type="component" value="Chromosome 9"/>
</dbReference>
<evidence type="ECO:0000256" key="1">
    <source>
        <dbReference type="ARBA" id="ARBA00007943"/>
    </source>
</evidence>
<dbReference type="InterPro" id="IPR039213">
    <property type="entry name" value="FAM90"/>
</dbReference>
<feature type="domain" description="Zinc knuckle" evidence="3">
    <location>
        <begin position="141"/>
        <end position="180"/>
    </location>
</feature>
<proteinExistence type="inferred from homology"/>
<feature type="compositionally biased region" description="Low complexity" evidence="2">
    <location>
        <begin position="259"/>
        <end position="269"/>
    </location>
</feature>
<evidence type="ECO:0000259" key="3">
    <source>
        <dbReference type="Pfam" id="PF15288"/>
    </source>
</evidence>
<organism evidence="4 5">
    <name type="scientific">Vicugna pacos</name>
    <name type="common">Alpaca</name>
    <name type="synonym">Lama pacos</name>
    <dbReference type="NCBI Taxonomy" id="30538"/>
    <lineage>
        <taxon>Eukaryota</taxon>
        <taxon>Metazoa</taxon>
        <taxon>Chordata</taxon>
        <taxon>Craniata</taxon>
        <taxon>Vertebrata</taxon>
        <taxon>Euteleostomi</taxon>
        <taxon>Mammalia</taxon>
        <taxon>Eutheria</taxon>
        <taxon>Laurasiatheria</taxon>
        <taxon>Artiodactyla</taxon>
        <taxon>Tylopoda</taxon>
        <taxon>Camelidae</taxon>
        <taxon>Vicugna</taxon>
    </lineage>
</organism>
<keyword evidence="4" id="KW-1185">Reference proteome</keyword>
<dbReference type="Pfam" id="PF15288">
    <property type="entry name" value="zf-CCHC_6"/>
    <property type="match status" value="1"/>
</dbReference>
<protein>
    <submittedName>
        <fullName evidence="5">Protein FAM90A27P-like</fullName>
    </submittedName>
</protein>